<gene>
    <name evidence="1" type="ORF">MENTE1834_LOCUS22586</name>
</gene>
<evidence type="ECO:0000313" key="1">
    <source>
        <dbReference type="EMBL" id="CAK5075761.1"/>
    </source>
</evidence>
<protein>
    <submittedName>
        <fullName evidence="1">Uncharacterized protein</fullName>
    </submittedName>
</protein>
<evidence type="ECO:0000313" key="2">
    <source>
        <dbReference type="Proteomes" id="UP001497535"/>
    </source>
</evidence>
<dbReference type="Proteomes" id="UP001497535">
    <property type="component" value="Unassembled WGS sequence"/>
</dbReference>
<proteinExistence type="predicted"/>
<dbReference type="EMBL" id="CAVMJV010000028">
    <property type="protein sequence ID" value="CAK5075761.1"/>
    <property type="molecule type" value="Genomic_DNA"/>
</dbReference>
<name>A0ACB0Z9X3_MELEN</name>
<sequence length="143" mass="16626">MAVLRCGRARFARGVRSEAAAVVPLDMPGFLRSGKNFFPRKPYVKGFHTLYYEGFWRRIILYTKRSFIKFFYSLAIQQLLGVWQDKLFTTVWQFNSFWGFGKTSFFPRFGESTAFGGLARQAFFHGLASQQLLGVWQDKLLAR</sequence>
<reference evidence="1" key="1">
    <citation type="submission" date="2023-11" db="EMBL/GenBank/DDBJ databases">
        <authorList>
            <person name="Poullet M."/>
        </authorList>
    </citation>
    <scope>NUCLEOTIDE SEQUENCE</scope>
    <source>
        <strain evidence="1">E1834</strain>
    </source>
</reference>
<accession>A0ACB0Z9X3</accession>
<comment type="caution">
    <text evidence="1">The sequence shown here is derived from an EMBL/GenBank/DDBJ whole genome shotgun (WGS) entry which is preliminary data.</text>
</comment>
<organism evidence="1 2">
    <name type="scientific">Meloidogyne enterolobii</name>
    <name type="common">Root-knot nematode worm</name>
    <name type="synonym">Meloidogyne mayaguensis</name>
    <dbReference type="NCBI Taxonomy" id="390850"/>
    <lineage>
        <taxon>Eukaryota</taxon>
        <taxon>Metazoa</taxon>
        <taxon>Ecdysozoa</taxon>
        <taxon>Nematoda</taxon>
        <taxon>Chromadorea</taxon>
        <taxon>Rhabditida</taxon>
        <taxon>Tylenchina</taxon>
        <taxon>Tylenchomorpha</taxon>
        <taxon>Tylenchoidea</taxon>
        <taxon>Meloidogynidae</taxon>
        <taxon>Meloidogyninae</taxon>
        <taxon>Meloidogyne</taxon>
    </lineage>
</organism>
<keyword evidence="2" id="KW-1185">Reference proteome</keyword>